<dbReference type="InterPro" id="IPR029012">
    <property type="entry name" value="Helix_hairpin_bin_sf"/>
</dbReference>
<reference evidence="10 11" key="1">
    <citation type="journal article" date="2012" name="Genome Biol.">
        <title>Genome and low-iron response of an oceanic diatom adapted to chronic iron limitation.</title>
        <authorList>
            <person name="Lommer M."/>
            <person name="Specht M."/>
            <person name="Roy A.S."/>
            <person name="Kraemer L."/>
            <person name="Andreson R."/>
            <person name="Gutowska M.A."/>
            <person name="Wolf J."/>
            <person name="Bergner S.V."/>
            <person name="Schilhabel M.B."/>
            <person name="Klostermeier U.C."/>
            <person name="Beiko R.G."/>
            <person name="Rosenstiel P."/>
            <person name="Hippler M."/>
            <person name="Laroche J."/>
        </authorList>
    </citation>
    <scope>NUCLEOTIDE SEQUENCE [LARGE SCALE GENOMIC DNA]</scope>
    <source>
        <strain evidence="10 11">CCMP1005</strain>
    </source>
</reference>
<comment type="subcellular location">
    <subcellularLocation>
        <location evidence="1">Endosome</location>
    </subcellularLocation>
</comment>
<evidence type="ECO:0000313" key="10">
    <source>
        <dbReference type="EMBL" id="EJK68079.1"/>
    </source>
</evidence>
<dbReference type="InterPro" id="IPR009851">
    <property type="entry name" value="Mod_r"/>
</dbReference>
<keyword evidence="7" id="KW-0175">Coiled coil</keyword>
<keyword evidence="11" id="KW-1185">Reference proteome</keyword>
<feature type="region of interest" description="Disordered" evidence="8">
    <location>
        <begin position="154"/>
        <end position="181"/>
    </location>
</feature>
<dbReference type="InterPro" id="IPR037202">
    <property type="entry name" value="ESCRT_assembly_dom"/>
</dbReference>
<dbReference type="GO" id="GO:0006612">
    <property type="term" value="P:protein targeting to membrane"/>
    <property type="evidence" value="ECO:0007669"/>
    <property type="project" value="TreeGrafter"/>
</dbReference>
<keyword evidence="3 6" id="KW-0813">Transport</keyword>
<keyword evidence="5 6" id="KW-0653">Protein transport</keyword>
<gene>
    <name evidence="10" type="ORF">THAOC_10781</name>
</gene>
<accession>K0SSZ0</accession>
<dbReference type="eggNOG" id="KOG3270">
    <property type="taxonomic scope" value="Eukaryota"/>
</dbReference>
<sequence>MFWKSTSSTTVPSPSRRPSISRDEHLKSYLDHPVLKPSTRKVSNKLTKIFTDDTMYDTVFQTTNGFALILRVYVPSDGRTSPTMHMHGVRASHLWLDIRMKVIGYSPVSSDQAWRNANLKLGDAVYAVIHHFQLTPPSIQEITDQNLRKLQQTLSPSRDIRDNNHTTQARPPPPSYESSQQSAFVVNGRVHAGSNGDSVQAQEYNLEQFERVNRRPDCSVSDAEVNSLIPPIPSSFPELDDMAMPELQKIVEDPVALKSYVQNRTRVDTVRELKESIEKSNVDAATANLEKQDKVNLLCDEVEGLRKQLGEKVERYQELDRERNALTQPPDVDDAIRRLNVAKKNADNESEEIGDDWVESRGSDVSDFVRKFMESRLVYHTRAAKIERLRNTMS</sequence>
<evidence type="ECO:0000256" key="8">
    <source>
        <dbReference type="SAM" id="MobiDB-lite"/>
    </source>
</evidence>
<dbReference type="PANTHER" id="PTHR13678:SF2">
    <property type="entry name" value="VACUOLAR PROTEIN SORTING-ASSOCIATED PROTEIN 37A"/>
    <property type="match status" value="1"/>
</dbReference>
<dbReference type="GO" id="GO:0043162">
    <property type="term" value="P:ubiquitin-dependent protein catabolic process via the multivesicular body sorting pathway"/>
    <property type="evidence" value="ECO:0007669"/>
    <property type="project" value="TreeGrafter"/>
</dbReference>
<dbReference type="OMA" id="RASHEWL"/>
<dbReference type="SUPFAM" id="SSF140111">
    <property type="entry name" value="Endosomal sorting complex assembly domain"/>
    <property type="match status" value="1"/>
</dbReference>
<feature type="domain" description="VPS37 C-terminal" evidence="9">
    <location>
        <begin position="313"/>
        <end position="394"/>
    </location>
</feature>
<evidence type="ECO:0000313" key="11">
    <source>
        <dbReference type="Proteomes" id="UP000266841"/>
    </source>
</evidence>
<feature type="coiled-coil region" evidence="7">
    <location>
        <begin position="270"/>
        <end position="352"/>
    </location>
</feature>
<evidence type="ECO:0000256" key="6">
    <source>
        <dbReference type="PROSITE-ProRule" id="PRU00646"/>
    </source>
</evidence>
<comment type="similarity">
    <text evidence="2">Belongs to the VPS37 family.</text>
</comment>
<protein>
    <recommendedName>
        <fullName evidence="9">VPS37 C-terminal domain-containing protein</fullName>
    </recommendedName>
</protein>
<evidence type="ECO:0000256" key="1">
    <source>
        <dbReference type="ARBA" id="ARBA00004177"/>
    </source>
</evidence>
<name>K0SSZ0_THAOC</name>
<proteinExistence type="inferred from homology"/>
<organism evidence="10 11">
    <name type="scientific">Thalassiosira oceanica</name>
    <name type="common">Marine diatom</name>
    <dbReference type="NCBI Taxonomy" id="159749"/>
    <lineage>
        <taxon>Eukaryota</taxon>
        <taxon>Sar</taxon>
        <taxon>Stramenopiles</taxon>
        <taxon>Ochrophyta</taxon>
        <taxon>Bacillariophyta</taxon>
        <taxon>Coscinodiscophyceae</taxon>
        <taxon>Thalassiosirophycidae</taxon>
        <taxon>Thalassiosirales</taxon>
        <taxon>Thalassiosiraceae</taxon>
        <taxon>Thalassiosira</taxon>
    </lineage>
</organism>
<evidence type="ECO:0000256" key="5">
    <source>
        <dbReference type="ARBA" id="ARBA00022927"/>
    </source>
</evidence>
<dbReference type="Gene3D" id="1.10.287.660">
    <property type="entry name" value="Helix hairpin bin"/>
    <property type="match status" value="1"/>
</dbReference>
<evidence type="ECO:0000256" key="4">
    <source>
        <dbReference type="ARBA" id="ARBA00022753"/>
    </source>
</evidence>
<dbReference type="GO" id="GO:0000813">
    <property type="term" value="C:ESCRT I complex"/>
    <property type="evidence" value="ECO:0007669"/>
    <property type="project" value="TreeGrafter"/>
</dbReference>
<evidence type="ECO:0000256" key="7">
    <source>
        <dbReference type="SAM" id="Coils"/>
    </source>
</evidence>
<dbReference type="Pfam" id="PF07200">
    <property type="entry name" value="Mod_r"/>
    <property type="match status" value="1"/>
</dbReference>
<dbReference type="EMBL" id="AGNL01012105">
    <property type="protein sequence ID" value="EJK68079.1"/>
    <property type="molecule type" value="Genomic_DNA"/>
</dbReference>
<feature type="region of interest" description="Disordered" evidence="8">
    <location>
        <begin position="1"/>
        <end position="23"/>
    </location>
</feature>
<evidence type="ECO:0000259" key="9">
    <source>
        <dbReference type="PROSITE" id="PS51314"/>
    </source>
</evidence>
<evidence type="ECO:0000256" key="2">
    <source>
        <dbReference type="ARBA" id="ARBA00007617"/>
    </source>
</evidence>
<comment type="caution">
    <text evidence="10">The sequence shown here is derived from an EMBL/GenBank/DDBJ whole genome shotgun (WGS) entry which is preliminary data.</text>
</comment>
<keyword evidence="4" id="KW-0967">Endosome</keyword>
<dbReference type="Proteomes" id="UP000266841">
    <property type="component" value="Unassembled WGS sequence"/>
</dbReference>
<evidence type="ECO:0000256" key="3">
    <source>
        <dbReference type="ARBA" id="ARBA00022448"/>
    </source>
</evidence>
<feature type="compositionally biased region" description="Low complexity" evidence="8">
    <location>
        <begin position="1"/>
        <end position="18"/>
    </location>
</feature>
<dbReference type="PROSITE" id="PS51314">
    <property type="entry name" value="VPS37_C"/>
    <property type="match status" value="1"/>
</dbReference>
<dbReference type="AlphaFoldDB" id="K0SSZ0"/>
<dbReference type="OrthoDB" id="10260857at2759"/>
<dbReference type="GO" id="GO:0006623">
    <property type="term" value="P:protein targeting to vacuole"/>
    <property type="evidence" value="ECO:0007669"/>
    <property type="project" value="TreeGrafter"/>
</dbReference>
<dbReference type="PANTHER" id="PTHR13678">
    <property type="entry name" value="VACUOLAR PROTEIN SORTING-ASSOCIATED PROTEIN 37"/>
    <property type="match status" value="1"/>
</dbReference>